<sequence length="112" mass="12962">MLLRFEANGDFSSNSSNSAARVLENARKKGELWFVSVAQERKAVSDTRVGSWISQIYGWKHVQNGRRLEKLSELKSNAPSNLKDQTHVQNGRRWEKLSEFQELGGKKMQRRR</sequence>
<organism evidence="2 3">
    <name type="scientific">Vigna radiata var. radiata</name>
    <name type="common">Mung bean</name>
    <name type="synonym">Phaseolus aureus</name>
    <dbReference type="NCBI Taxonomy" id="3916"/>
    <lineage>
        <taxon>Eukaryota</taxon>
        <taxon>Viridiplantae</taxon>
        <taxon>Streptophyta</taxon>
        <taxon>Embryophyta</taxon>
        <taxon>Tracheophyta</taxon>
        <taxon>Spermatophyta</taxon>
        <taxon>Magnoliopsida</taxon>
        <taxon>eudicotyledons</taxon>
        <taxon>Gunneridae</taxon>
        <taxon>Pentapetalae</taxon>
        <taxon>rosids</taxon>
        <taxon>fabids</taxon>
        <taxon>Fabales</taxon>
        <taxon>Fabaceae</taxon>
        <taxon>Papilionoideae</taxon>
        <taxon>50 kb inversion clade</taxon>
        <taxon>NPAAA clade</taxon>
        <taxon>indigoferoid/millettioid clade</taxon>
        <taxon>Phaseoleae</taxon>
        <taxon>Vigna</taxon>
    </lineage>
</organism>
<name>A0A1S3W198_VIGRR</name>
<protein>
    <submittedName>
        <fullName evidence="3">Uncharacterized protein LOC106780567</fullName>
    </submittedName>
</protein>
<dbReference type="KEGG" id="vra:106780567"/>
<keyword evidence="2" id="KW-1185">Reference proteome</keyword>
<reference evidence="3" key="1">
    <citation type="submission" date="2025-08" db="UniProtKB">
        <authorList>
            <consortium name="RefSeq"/>
        </authorList>
    </citation>
    <scope>IDENTIFICATION</scope>
</reference>
<feature type="region of interest" description="Disordered" evidence="1">
    <location>
        <begin position="73"/>
        <end position="112"/>
    </location>
</feature>
<dbReference type="GeneID" id="106780567"/>
<evidence type="ECO:0000256" key="1">
    <source>
        <dbReference type="SAM" id="MobiDB-lite"/>
    </source>
</evidence>
<dbReference type="AlphaFoldDB" id="A0A1S3W198"/>
<proteinExistence type="predicted"/>
<dbReference type="Proteomes" id="UP000087766">
    <property type="component" value="Unplaced"/>
</dbReference>
<dbReference type="RefSeq" id="XP_014524355.1">
    <property type="nucleotide sequence ID" value="XM_014668869.2"/>
</dbReference>
<evidence type="ECO:0000313" key="3">
    <source>
        <dbReference type="RefSeq" id="XP_014524355.1"/>
    </source>
</evidence>
<gene>
    <name evidence="3" type="primary">LOC106780567</name>
</gene>
<feature type="compositionally biased region" description="Polar residues" evidence="1">
    <location>
        <begin position="74"/>
        <end position="89"/>
    </location>
</feature>
<accession>A0A1S3W198</accession>
<evidence type="ECO:0000313" key="2">
    <source>
        <dbReference type="Proteomes" id="UP000087766"/>
    </source>
</evidence>